<keyword evidence="3" id="KW-1185">Reference proteome</keyword>
<gene>
    <name evidence="2" type="ORF">M0H32_22610</name>
</gene>
<accession>A0ABT0GZW2</accession>
<dbReference type="RefSeq" id="WP_248157870.1">
    <property type="nucleotide sequence ID" value="NZ_JALNMJ010000020.1"/>
</dbReference>
<organism evidence="2 3">
    <name type="scientific">Roseibium sediminicola</name>
    <dbReference type="NCBI Taxonomy" id="2933272"/>
    <lineage>
        <taxon>Bacteria</taxon>
        <taxon>Pseudomonadati</taxon>
        <taxon>Pseudomonadota</taxon>
        <taxon>Alphaproteobacteria</taxon>
        <taxon>Hyphomicrobiales</taxon>
        <taxon>Stappiaceae</taxon>
        <taxon>Roseibium</taxon>
    </lineage>
</organism>
<keyword evidence="1" id="KW-0812">Transmembrane</keyword>
<protein>
    <submittedName>
        <fullName evidence="2">Uncharacterized protein</fullName>
    </submittedName>
</protein>
<proteinExistence type="predicted"/>
<evidence type="ECO:0000313" key="2">
    <source>
        <dbReference type="EMBL" id="MCK7614969.1"/>
    </source>
</evidence>
<feature type="transmembrane region" description="Helical" evidence="1">
    <location>
        <begin position="35"/>
        <end position="56"/>
    </location>
</feature>
<feature type="transmembrane region" description="Helical" evidence="1">
    <location>
        <begin position="6"/>
        <end position="28"/>
    </location>
</feature>
<reference evidence="2" key="1">
    <citation type="submission" date="2022-04" db="EMBL/GenBank/DDBJ databases">
        <title>Roseibium sp. CAU 1639 isolated from mud.</title>
        <authorList>
            <person name="Kim W."/>
        </authorList>
    </citation>
    <scope>NUCLEOTIDE SEQUENCE</scope>
    <source>
        <strain evidence="2">CAU 1639</strain>
    </source>
</reference>
<feature type="transmembrane region" description="Helical" evidence="1">
    <location>
        <begin position="62"/>
        <end position="81"/>
    </location>
</feature>
<evidence type="ECO:0000256" key="1">
    <source>
        <dbReference type="SAM" id="Phobius"/>
    </source>
</evidence>
<dbReference type="EMBL" id="JALNMJ010000020">
    <property type="protein sequence ID" value="MCK7614969.1"/>
    <property type="molecule type" value="Genomic_DNA"/>
</dbReference>
<sequence>MLIAYYVLCALLFVGALLHGYGSLIAYSKGSTARVWSLGSAAQAALLAALVAVIGPEASPEPVSVIALIGVVAWLITIIAFGRAISKLTDPRVIYHFVVSVLLAGILAAGLAGMPLA</sequence>
<comment type="caution">
    <text evidence="2">The sequence shown here is derived from an EMBL/GenBank/DDBJ whole genome shotgun (WGS) entry which is preliminary data.</text>
</comment>
<evidence type="ECO:0000313" key="3">
    <source>
        <dbReference type="Proteomes" id="UP001431221"/>
    </source>
</evidence>
<name>A0ABT0GZW2_9HYPH</name>
<feature type="transmembrane region" description="Helical" evidence="1">
    <location>
        <begin position="93"/>
        <end position="114"/>
    </location>
</feature>
<keyword evidence="1" id="KW-1133">Transmembrane helix</keyword>
<keyword evidence="1" id="KW-0472">Membrane</keyword>
<dbReference type="Proteomes" id="UP001431221">
    <property type="component" value="Unassembled WGS sequence"/>
</dbReference>